<name>A0A0D0I783_9PSED</name>
<evidence type="ECO:0008006" key="3">
    <source>
        <dbReference type="Google" id="ProtNLM"/>
    </source>
</evidence>
<evidence type="ECO:0000313" key="1">
    <source>
        <dbReference type="EMBL" id="KIP88762.1"/>
    </source>
</evidence>
<sequence length="279" mass="32150">MNVIAYRYATADTFENMLQSQELWFSDLRKMNDWDEYAAGFRIANELIADEFPQYASILGEISPERMSDLFMVLICSFSSHGDCLSMWRGYGENGKGAAIGYDTHEIENHHLFARFLQKMDPVNGKVKFNSVIYSEENYREIIRQNITRVFSISSEADPEEIPLILEFRKKMLGSVLVRLCTLYKNDFFVDEREIRGFIEINEHADPYEVSKRSGDFGDSTVHKIRSDFKGIPSIKEVVLGPSYENSDEHVRSLLVKYGLPDVEIKRSLGTYRLSANCN</sequence>
<dbReference type="AlphaFoldDB" id="A0A0D0I783"/>
<dbReference type="Proteomes" id="UP000032068">
    <property type="component" value="Unassembled WGS sequence"/>
</dbReference>
<accession>A0A0D0I783</accession>
<gene>
    <name evidence="1" type="ORF">RU08_24645</name>
</gene>
<dbReference type="EMBL" id="JXQW01000117">
    <property type="protein sequence ID" value="KIP88762.1"/>
    <property type="molecule type" value="Genomic_DNA"/>
</dbReference>
<organism evidence="1 2">
    <name type="scientific">Pseudomonas fulva</name>
    <dbReference type="NCBI Taxonomy" id="47880"/>
    <lineage>
        <taxon>Bacteria</taxon>
        <taxon>Pseudomonadati</taxon>
        <taxon>Pseudomonadota</taxon>
        <taxon>Gammaproteobacteria</taxon>
        <taxon>Pseudomonadales</taxon>
        <taxon>Pseudomonadaceae</taxon>
        <taxon>Pseudomonas</taxon>
    </lineage>
</organism>
<proteinExistence type="predicted"/>
<dbReference type="InterPro" id="IPR021352">
    <property type="entry name" value="DUF2971"/>
</dbReference>
<protein>
    <recommendedName>
        <fullName evidence="3">DUF2971 domain-containing protein</fullName>
    </recommendedName>
</protein>
<dbReference type="OrthoDB" id="8550178at2"/>
<reference evidence="1 2" key="1">
    <citation type="submission" date="2014-12" db="EMBL/GenBank/DDBJ databases">
        <title>16Stimator: statistical estimation of ribosomal gene copy numbers from draft genome assemblies.</title>
        <authorList>
            <person name="Perisin M.A."/>
            <person name="Vetter M."/>
            <person name="Gilbert J.A."/>
            <person name="Bergelson J."/>
        </authorList>
    </citation>
    <scope>NUCLEOTIDE SEQUENCE [LARGE SCALE GENOMIC DNA]</scope>
    <source>
        <strain evidence="1 2">MEJ086</strain>
    </source>
</reference>
<dbReference type="RefSeq" id="WP_042556525.1">
    <property type="nucleotide sequence ID" value="NZ_JXQW01000117.1"/>
</dbReference>
<comment type="caution">
    <text evidence="1">The sequence shown here is derived from an EMBL/GenBank/DDBJ whole genome shotgun (WGS) entry which is preliminary data.</text>
</comment>
<dbReference type="Pfam" id="PF11185">
    <property type="entry name" value="DUF2971"/>
    <property type="match status" value="1"/>
</dbReference>
<evidence type="ECO:0000313" key="2">
    <source>
        <dbReference type="Proteomes" id="UP000032068"/>
    </source>
</evidence>